<proteinExistence type="inferred from homology"/>
<dbReference type="PROSITE" id="PS51123">
    <property type="entry name" value="OMPA_2"/>
    <property type="match status" value="1"/>
</dbReference>
<evidence type="ECO:0000256" key="7">
    <source>
        <dbReference type="PROSITE-ProRule" id="PRU00473"/>
    </source>
</evidence>
<dbReference type="InterPro" id="IPR050330">
    <property type="entry name" value="Bact_OuterMem_StrucFunc"/>
</dbReference>
<keyword evidence="5 9" id="KW-1133">Transmembrane helix</keyword>
<evidence type="ECO:0000259" key="10">
    <source>
        <dbReference type="PROSITE" id="PS51123"/>
    </source>
</evidence>
<dbReference type="Pfam" id="PF13677">
    <property type="entry name" value="MotB_plug"/>
    <property type="match status" value="1"/>
</dbReference>
<evidence type="ECO:0000256" key="1">
    <source>
        <dbReference type="ARBA" id="ARBA00004162"/>
    </source>
</evidence>
<keyword evidence="4 9" id="KW-0812">Transmembrane</keyword>
<protein>
    <submittedName>
        <fullName evidence="11">Chemotaxis protein MotB</fullName>
    </submittedName>
</protein>
<evidence type="ECO:0000256" key="2">
    <source>
        <dbReference type="ARBA" id="ARBA00008914"/>
    </source>
</evidence>
<dbReference type="RefSeq" id="WP_078717847.1">
    <property type="nucleotide sequence ID" value="NZ_FUYC01000013.1"/>
</dbReference>
<evidence type="ECO:0000313" key="11">
    <source>
        <dbReference type="EMBL" id="SKA91086.1"/>
    </source>
</evidence>
<feature type="transmembrane region" description="Helical" evidence="9">
    <location>
        <begin position="13"/>
        <end position="35"/>
    </location>
</feature>
<dbReference type="InterPro" id="IPR036737">
    <property type="entry name" value="OmpA-like_sf"/>
</dbReference>
<dbReference type="PANTHER" id="PTHR30329">
    <property type="entry name" value="STATOR ELEMENT OF FLAGELLAR MOTOR COMPLEX"/>
    <property type="match status" value="1"/>
</dbReference>
<gene>
    <name evidence="11" type="ORF">SAMN02745704_02302</name>
</gene>
<dbReference type="OrthoDB" id="5469916at2"/>
<dbReference type="SUPFAM" id="SSF103088">
    <property type="entry name" value="OmpA-like"/>
    <property type="match status" value="1"/>
</dbReference>
<dbReference type="CDD" id="cd07185">
    <property type="entry name" value="OmpA_C-like"/>
    <property type="match status" value="1"/>
</dbReference>
<evidence type="ECO:0000256" key="3">
    <source>
        <dbReference type="ARBA" id="ARBA00022475"/>
    </source>
</evidence>
<dbReference type="InterPro" id="IPR006665">
    <property type="entry name" value="OmpA-like"/>
</dbReference>
<dbReference type="STRING" id="1121449.SAMN02745704_02302"/>
<accession>A0A1T4XNH4</accession>
<dbReference type="AlphaFoldDB" id="A0A1T4XNH4"/>
<evidence type="ECO:0000256" key="5">
    <source>
        <dbReference type="ARBA" id="ARBA00022989"/>
    </source>
</evidence>
<reference evidence="11 12" key="1">
    <citation type="submission" date="2017-02" db="EMBL/GenBank/DDBJ databases">
        <authorList>
            <person name="Peterson S.W."/>
        </authorList>
    </citation>
    <scope>NUCLEOTIDE SEQUENCE [LARGE SCALE GENOMIC DNA]</scope>
    <source>
        <strain evidence="11 12">DSM 16080</strain>
    </source>
</reference>
<name>A0A1T4XNH4_9BACT</name>
<dbReference type="GO" id="GO:0005886">
    <property type="term" value="C:plasma membrane"/>
    <property type="evidence" value="ECO:0007669"/>
    <property type="project" value="UniProtKB-SubCell"/>
</dbReference>
<evidence type="ECO:0000256" key="8">
    <source>
        <dbReference type="SAM" id="MobiDB-lite"/>
    </source>
</evidence>
<evidence type="ECO:0000256" key="6">
    <source>
        <dbReference type="ARBA" id="ARBA00023136"/>
    </source>
</evidence>
<dbReference type="PANTHER" id="PTHR30329:SF21">
    <property type="entry name" value="LIPOPROTEIN YIAD-RELATED"/>
    <property type="match status" value="1"/>
</dbReference>
<sequence length="285" mass="32659">MAKREKKQICEEMAPWMITFSDVMTLMLTFFVLLVSMSKIDERRKLVVLGSIVGAFGWGQSSDVMTTQRTKQTVEPGVFEDEEDLAALKPMLWEDIEQDLNFQSDRFVQILTINAELLFNPGQTGLSNQGRALLDSMLPVLLDLEYPLLIAGHSGNLREELGVEYRPQDSKQIPDLSWRISLNRALSVYSYLLEQGMDSQMLRLEAFGRFRPLYNSNDPDMRSWNRRVDLVLDRRSAPERPMQVEQAIQEAQPEVRPDTYDVDGFEFSLPDPLEEETVPPPVEAP</sequence>
<comment type="subcellular location">
    <subcellularLocation>
        <location evidence="1">Cell membrane</location>
        <topology evidence="1">Single-pass membrane protein</topology>
    </subcellularLocation>
</comment>
<feature type="domain" description="OmpA-like" evidence="10">
    <location>
        <begin position="106"/>
        <end position="236"/>
    </location>
</feature>
<feature type="region of interest" description="Disordered" evidence="8">
    <location>
        <begin position="239"/>
        <end position="285"/>
    </location>
</feature>
<dbReference type="Proteomes" id="UP000190027">
    <property type="component" value="Unassembled WGS sequence"/>
</dbReference>
<dbReference type="EMBL" id="FUYC01000013">
    <property type="protein sequence ID" value="SKA91086.1"/>
    <property type="molecule type" value="Genomic_DNA"/>
</dbReference>
<keyword evidence="12" id="KW-1185">Reference proteome</keyword>
<comment type="similarity">
    <text evidence="2">Belongs to the MotB family.</text>
</comment>
<evidence type="ECO:0000256" key="4">
    <source>
        <dbReference type="ARBA" id="ARBA00022692"/>
    </source>
</evidence>
<dbReference type="Pfam" id="PF00691">
    <property type="entry name" value="OmpA"/>
    <property type="match status" value="1"/>
</dbReference>
<evidence type="ECO:0000313" key="12">
    <source>
        <dbReference type="Proteomes" id="UP000190027"/>
    </source>
</evidence>
<evidence type="ECO:0000256" key="9">
    <source>
        <dbReference type="SAM" id="Phobius"/>
    </source>
</evidence>
<organism evidence="11 12">
    <name type="scientific">Paucidesulfovibrio gracilis DSM 16080</name>
    <dbReference type="NCBI Taxonomy" id="1121449"/>
    <lineage>
        <taxon>Bacteria</taxon>
        <taxon>Pseudomonadati</taxon>
        <taxon>Thermodesulfobacteriota</taxon>
        <taxon>Desulfovibrionia</taxon>
        <taxon>Desulfovibrionales</taxon>
        <taxon>Desulfovibrionaceae</taxon>
        <taxon>Paucidesulfovibrio</taxon>
    </lineage>
</organism>
<keyword evidence="3" id="KW-1003">Cell membrane</keyword>
<keyword evidence="6 7" id="KW-0472">Membrane</keyword>
<dbReference type="Gene3D" id="3.30.1330.60">
    <property type="entry name" value="OmpA-like domain"/>
    <property type="match status" value="1"/>
</dbReference>
<dbReference type="InterPro" id="IPR025713">
    <property type="entry name" value="MotB-like_N_dom"/>
</dbReference>